<dbReference type="AlphaFoldDB" id="A0A8H2VJU2"/>
<accession>A0A8H2VJU2</accession>
<proteinExistence type="predicted"/>
<dbReference type="InterPro" id="IPR009327">
    <property type="entry name" value="Cupin_DUF985"/>
</dbReference>
<dbReference type="Gene3D" id="2.60.120.10">
    <property type="entry name" value="Jelly Rolls"/>
    <property type="match status" value="1"/>
</dbReference>
<protein>
    <recommendedName>
        <fullName evidence="1">DUF985 domain-containing protein</fullName>
    </recommendedName>
</protein>
<dbReference type="Proteomes" id="UP000644660">
    <property type="component" value="Unassembled WGS sequence"/>
</dbReference>
<dbReference type="PANTHER" id="PTHR33387">
    <property type="entry name" value="RMLC-LIKE JELLY ROLL FOLD PROTEIN"/>
    <property type="match status" value="1"/>
</dbReference>
<feature type="domain" description="DUF985" evidence="1">
    <location>
        <begin position="38"/>
        <end position="191"/>
    </location>
</feature>
<evidence type="ECO:0000313" key="3">
    <source>
        <dbReference type="Proteomes" id="UP000644660"/>
    </source>
</evidence>
<organism evidence="2 3">
    <name type="scientific">Maudiozyma barnettii</name>
    <dbReference type="NCBI Taxonomy" id="61262"/>
    <lineage>
        <taxon>Eukaryota</taxon>
        <taxon>Fungi</taxon>
        <taxon>Dikarya</taxon>
        <taxon>Ascomycota</taxon>
        <taxon>Saccharomycotina</taxon>
        <taxon>Saccharomycetes</taxon>
        <taxon>Saccharomycetales</taxon>
        <taxon>Saccharomycetaceae</taxon>
        <taxon>Maudiozyma</taxon>
    </lineage>
</organism>
<dbReference type="InterPro" id="IPR039935">
    <property type="entry name" value="YML079W-like"/>
</dbReference>
<dbReference type="GeneID" id="64859785"/>
<dbReference type="CDD" id="cd06121">
    <property type="entry name" value="cupin_YML079wp"/>
    <property type="match status" value="1"/>
</dbReference>
<reference evidence="2 3" key="1">
    <citation type="submission" date="2020-05" db="EMBL/GenBank/DDBJ databases">
        <authorList>
            <person name="Casaregola S."/>
            <person name="Devillers H."/>
            <person name="Grondin C."/>
        </authorList>
    </citation>
    <scope>NUCLEOTIDE SEQUENCE [LARGE SCALE GENOMIC DNA]</scope>
    <source>
        <strain evidence="2 3">CLIB 1767</strain>
    </source>
</reference>
<sequence length="214" mass="24075">MSMSFGSASVEDAPDAAIAPSPFDSLRKTSVQHEVHRKLIEDWQMIEHREGGYFKETDRSPFTMTVGEQSMAVKCDSSAGTQEENTVSRNYSTLIYYLLTLKSPIGKLHKNKNRIIHILQRGKGQYVLIYPDGKIKSFRVGFDYANGEVSQWVVPGGVYKASFVALNDEFHNGLLISEVVVPGFDFDDHMFMPNFQTLVDLVGNSQAEKLKFLL</sequence>
<dbReference type="InterPro" id="IPR011051">
    <property type="entry name" value="RmlC_Cupin_sf"/>
</dbReference>
<dbReference type="EMBL" id="CAEFZW010000011">
    <property type="protein sequence ID" value="CAB4256696.1"/>
    <property type="molecule type" value="Genomic_DNA"/>
</dbReference>
<evidence type="ECO:0000259" key="1">
    <source>
        <dbReference type="Pfam" id="PF06172"/>
    </source>
</evidence>
<name>A0A8H2VJU2_9SACH</name>
<comment type="caution">
    <text evidence="2">The sequence shown here is derived from an EMBL/GenBank/DDBJ whole genome shotgun (WGS) entry which is preliminary data.</text>
</comment>
<dbReference type="PANTHER" id="PTHR33387:SF3">
    <property type="entry name" value="DUF985 DOMAIN-CONTAINING PROTEIN"/>
    <property type="match status" value="1"/>
</dbReference>
<dbReference type="Pfam" id="PF06172">
    <property type="entry name" value="Cupin_5"/>
    <property type="match status" value="1"/>
</dbReference>
<dbReference type="SUPFAM" id="SSF51182">
    <property type="entry name" value="RmlC-like cupins"/>
    <property type="match status" value="1"/>
</dbReference>
<dbReference type="RefSeq" id="XP_041408540.1">
    <property type="nucleotide sequence ID" value="XM_041552606.1"/>
</dbReference>
<evidence type="ECO:0000313" key="2">
    <source>
        <dbReference type="EMBL" id="CAB4256696.1"/>
    </source>
</evidence>
<dbReference type="InterPro" id="IPR014710">
    <property type="entry name" value="RmlC-like_jellyroll"/>
</dbReference>
<dbReference type="OrthoDB" id="6614653at2759"/>
<keyword evidence="3" id="KW-1185">Reference proteome</keyword>
<gene>
    <name evidence="2" type="ORF">KABA2_11S01188</name>
</gene>